<keyword evidence="2" id="KW-0472">Membrane</keyword>
<dbReference type="EMBL" id="CP020083">
    <property type="protein sequence ID" value="ASR52844.1"/>
    <property type="molecule type" value="Genomic_DNA"/>
</dbReference>
<evidence type="ECO:0000313" key="4">
    <source>
        <dbReference type="Proteomes" id="UP000258016"/>
    </source>
</evidence>
<proteinExistence type="predicted"/>
<feature type="region of interest" description="Disordered" evidence="1">
    <location>
        <begin position="46"/>
        <end position="66"/>
    </location>
</feature>
<accession>A0ABN5BBC0</accession>
<keyword evidence="2" id="KW-0812">Transmembrane</keyword>
<reference evidence="3 4" key="1">
    <citation type="submission" date="2017-03" db="EMBL/GenBank/DDBJ databases">
        <title>Complete genome sequence of Blastomonas fulva degrading microcsystin LR.</title>
        <authorList>
            <person name="Lee H.-g."/>
            <person name="Jin L."/>
            <person name="oh H.-M."/>
        </authorList>
    </citation>
    <scope>NUCLEOTIDE SEQUENCE [LARGE SCALE GENOMIC DNA]</scope>
    <source>
        <strain evidence="3 4">T2</strain>
    </source>
</reference>
<sequence length="66" mass="7065">MTNIVVRIQEDEIEMSNILTSDLFRNFMGGFALGAVALFALQPRDADASPPAAPVVQKAALENSDS</sequence>
<organism evidence="3 4">
    <name type="scientific">Blastomonas fulva</name>
    <dbReference type="NCBI Taxonomy" id="1550728"/>
    <lineage>
        <taxon>Bacteria</taxon>
        <taxon>Pseudomonadati</taxon>
        <taxon>Pseudomonadota</taxon>
        <taxon>Alphaproteobacteria</taxon>
        <taxon>Sphingomonadales</taxon>
        <taxon>Sphingomonadaceae</taxon>
        <taxon>Blastomonas</taxon>
    </lineage>
</organism>
<gene>
    <name evidence="3" type="ORF">B5J99_16375</name>
</gene>
<evidence type="ECO:0000256" key="1">
    <source>
        <dbReference type="SAM" id="MobiDB-lite"/>
    </source>
</evidence>
<dbReference type="Proteomes" id="UP000258016">
    <property type="component" value="Chromosome"/>
</dbReference>
<evidence type="ECO:0000313" key="3">
    <source>
        <dbReference type="EMBL" id="ASR52844.1"/>
    </source>
</evidence>
<evidence type="ECO:0000256" key="2">
    <source>
        <dbReference type="SAM" id="Phobius"/>
    </source>
</evidence>
<keyword evidence="4" id="KW-1185">Reference proteome</keyword>
<protein>
    <submittedName>
        <fullName evidence="3">Uncharacterized protein</fullName>
    </submittedName>
</protein>
<keyword evidence="2" id="KW-1133">Transmembrane helix</keyword>
<name>A0ABN5BBC0_9SPHN</name>
<feature type="transmembrane region" description="Helical" evidence="2">
    <location>
        <begin position="23"/>
        <end position="41"/>
    </location>
</feature>